<keyword evidence="6" id="KW-1185">Reference proteome</keyword>
<evidence type="ECO:0000313" key="6">
    <source>
        <dbReference type="Proteomes" id="UP000830835"/>
    </source>
</evidence>
<dbReference type="PANTHER" id="PTHR20982:SF3">
    <property type="entry name" value="MITOCHONDRIAL RIBOSOME RECYCLING FACTOR PSEUDO 1"/>
    <property type="match status" value="1"/>
</dbReference>
<dbReference type="InterPro" id="IPR023584">
    <property type="entry name" value="Ribosome_recyc_fac_dom"/>
</dbReference>
<dbReference type="PANTHER" id="PTHR20982">
    <property type="entry name" value="RIBOSOME RECYCLING FACTOR"/>
    <property type="match status" value="1"/>
</dbReference>
<keyword evidence="2 3" id="KW-0648">Protein biosynthesis</keyword>
<evidence type="ECO:0000256" key="3">
    <source>
        <dbReference type="HAMAP-Rule" id="MF_00040"/>
    </source>
</evidence>
<organism evidence="5 6">
    <name type="scientific">Thermostichus vulcanus str. 'Rupite'</name>
    <dbReference type="NCBI Taxonomy" id="2813851"/>
    <lineage>
        <taxon>Bacteria</taxon>
        <taxon>Bacillati</taxon>
        <taxon>Cyanobacteriota</taxon>
        <taxon>Cyanophyceae</taxon>
        <taxon>Thermostichales</taxon>
        <taxon>Thermostichaceae</taxon>
        <taxon>Thermostichus</taxon>
    </lineage>
</organism>
<dbReference type="Gene3D" id="3.30.1360.40">
    <property type="match status" value="1"/>
</dbReference>
<accession>A0ABT0CEC7</accession>
<dbReference type="Gene3D" id="1.10.132.20">
    <property type="entry name" value="Ribosome-recycling factor"/>
    <property type="match status" value="1"/>
</dbReference>
<dbReference type="NCBIfam" id="TIGR00496">
    <property type="entry name" value="frr"/>
    <property type="match status" value="1"/>
</dbReference>
<proteinExistence type="inferred from homology"/>
<comment type="function">
    <text evidence="3">Responsible for the release of ribosomes from messenger RNA at the termination of protein biosynthesis. May increase the efficiency of translation by recycling ribosomes from one round of translation to another.</text>
</comment>
<evidence type="ECO:0000256" key="1">
    <source>
        <dbReference type="ARBA" id="ARBA00005912"/>
    </source>
</evidence>
<reference evidence="5" key="1">
    <citation type="submission" date="2021-02" db="EMBL/GenBank/DDBJ databases">
        <title>The CRISPR/cas machinery reduction and long-range gene transfer in the hot spring cyanobacterium Synechococcus.</title>
        <authorList>
            <person name="Dvorak P."/>
            <person name="Jahodarova E."/>
            <person name="Hasler P."/>
            <person name="Poulickova A."/>
        </authorList>
    </citation>
    <scope>NUCLEOTIDE SEQUENCE</scope>
    <source>
        <strain evidence="5">Rupite</strain>
    </source>
</reference>
<evidence type="ECO:0000259" key="4">
    <source>
        <dbReference type="Pfam" id="PF01765"/>
    </source>
</evidence>
<dbReference type="InterPro" id="IPR036191">
    <property type="entry name" value="RRF_sf"/>
</dbReference>
<feature type="domain" description="Ribosome recycling factor" evidence="4">
    <location>
        <begin position="18"/>
        <end position="179"/>
    </location>
</feature>
<dbReference type="Pfam" id="PF01765">
    <property type="entry name" value="RRF"/>
    <property type="match status" value="1"/>
</dbReference>
<dbReference type="EMBL" id="JAFIRA010000046">
    <property type="protein sequence ID" value="MCJ2544079.1"/>
    <property type="molecule type" value="Genomic_DNA"/>
</dbReference>
<dbReference type="SUPFAM" id="SSF55194">
    <property type="entry name" value="Ribosome recycling factor, RRF"/>
    <property type="match status" value="1"/>
</dbReference>
<evidence type="ECO:0000256" key="2">
    <source>
        <dbReference type="ARBA" id="ARBA00022917"/>
    </source>
</evidence>
<comment type="caution">
    <text evidence="5">The sequence shown here is derived from an EMBL/GenBank/DDBJ whole genome shotgun (WGS) entry which is preliminary data.</text>
</comment>
<keyword evidence="3" id="KW-0963">Cytoplasm</keyword>
<evidence type="ECO:0000313" key="5">
    <source>
        <dbReference type="EMBL" id="MCJ2544079.1"/>
    </source>
</evidence>
<name>A0ABT0CEC7_THEVL</name>
<sequence length="182" mass="20258">MELAEVEELMGKAVQATQRAFNTVRTGRANSSLLDRVQVEYYGVPTPLKSLATLTTPDSSTLLIQPFDPSTLAAIERAIVASDLGLNPSNDGKVVRLNIPPLTEERRKELSKQVAKLAEEGRVSIRNIRRDAIDAVRKQEKNGELSEDESKGLQDDIQKLTDRYIKKVDELLAEKEKELSTI</sequence>
<dbReference type="Proteomes" id="UP000830835">
    <property type="component" value="Unassembled WGS sequence"/>
</dbReference>
<comment type="similarity">
    <text evidence="1 3">Belongs to the RRF family.</text>
</comment>
<gene>
    <name evidence="3 5" type="primary">frr</name>
    <name evidence="5" type="ORF">JX360_14400</name>
</gene>
<dbReference type="InterPro" id="IPR002661">
    <property type="entry name" value="Ribosome_recyc_fac"/>
</dbReference>
<comment type="subcellular location">
    <subcellularLocation>
        <location evidence="3">Cytoplasm</location>
    </subcellularLocation>
</comment>
<dbReference type="RefSeq" id="WP_244352266.1">
    <property type="nucleotide sequence ID" value="NZ_JAFIRA010000046.1"/>
</dbReference>
<protein>
    <recommendedName>
        <fullName evidence="3">Ribosome-recycling factor</fullName>
        <shortName evidence="3">RRF</shortName>
    </recommendedName>
    <alternativeName>
        <fullName evidence="3">Ribosome-releasing factor</fullName>
    </alternativeName>
</protein>
<dbReference type="CDD" id="cd00520">
    <property type="entry name" value="RRF"/>
    <property type="match status" value="1"/>
</dbReference>
<dbReference type="HAMAP" id="MF_00040">
    <property type="entry name" value="RRF"/>
    <property type="match status" value="1"/>
</dbReference>